<protein>
    <recommendedName>
        <fullName evidence="1">Carrier domain-containing protein</fullName>
    </recommendedName>
</protein>
<feature type="domain" description="Carrier" evidence="1">
    <location>
        <begin position="1"/>
        <end position="79"/>
    </location>
</feature>
<evidence type="ECO:0000259" key="1">
    <source>
        <dbReference type="PROSITE" id="PS50075"/>
    </source>
</evidence>
<dbReference type="PROSITE" id="PS50075">
    <property type="entry name" value="CARRIER"/>
    <property type="match status" value="1"/>
</dbReference>
<dbReference type="SUPFAM" id="SSF47336">
    <property type="entry name" value="ACP-like"/>
    <property type="match status" value="1"/>
</dbReference>
<dbReference type="Pfam" id="PF00550">
    <property type="entry name" value="PP-binding"/>
    <property type="match status" value="1"/>
</dbReference>
<evidence type="ECO:0000313" key="3">
    <source>
        <dbReference type="Proteomes" id="UP001144280"/>
    </source>
</evidence>
<dbReference type="Gene3D" id="1.10.1200.10">
    <property type="entry name" value="ACP-like"/>
    <property type="match status" value="1"/>
</dbReference>
<name>A0ABQ5RB73_9ACTN</name>
<organism evidence="2 3">
    <name type="scientific">Phytohabitans aurantiacus</name>
    <dbReference type="NCBI Taxonomy" id="3016789"/>
    <lineage>
        <taxon>Bacteria</taxon>
        <taxon>Bacillati</taxon>
        <taxon>Actinomycetota</taxon>
        <taxon>Actinomycetes</taxon>
        <taxon>Micromonosporales</taxon>
        <taxon>Micromonosporaceae</taxon>
    </lineage>
</organism>
<keyword evidence="3" id="KW-1185">Reference proteome</keyword>
<dbReference type="InterPro" id="IPR009081">
    <property type="entry name" value="PP-bd_ACP"/>
</dbReference>
<dbReference type="Proteomes" id="UP001144280">
    <property type="component" value="Unassembled WGS sequence"/>
</dbReference>
<comment type="caution">
    <text evidence="2">The sequence shown here is derived from an EMBL/GenBank/DDBJ whole genome shotgun (WGS) entry which is preliminary data.</text>
</comment>
<dbReference type="InterPro" id="IPR036736">
    <property type="entry name" value="ACP-like_sf"/>
</dbReference>
<gene>
    <name evidence="2" type="ORF">Pa4123_86900</name>
</gene>
<accession>A0ABQ5RB73</accession>
<dbReference type="RefSeq" id="WP_281905591.1">
    <property type="nucleotide sequence ID" value="NZ_BSDI01000084.1"/>
</dbReference>
<reference evidence="2" key="1">
    <citation type="submission" date="2022-12" db="EMBL/GenBank/DDBJ databases">
        <title>New Phytohabitans aurantiacus sp. RD004123 nov., an actinomycete isolated from soil.</title>
        <authorList>
            <person name="Triningsih D.W."/>
            <person name="Harunari E."/>
            <person name="Igarashi Y."/>
        </authorList>
    </citation>
    <scope>NUCLEOTIDE SEQUENCE</scope>
    <source>
        <strain evidence="2">RD004123</strain>
    </source>
</reference>
<dbReference type="EMBL" id="BSDI01000084">
    <property type="protein sequence ID" value="GLI03412.1"/>
    <property type="molecule type" value="Genomic_DNA"/>
</dbReference>
<evidence type="ECO:0000313" key="2">
    <source>
        <dbReference type="EMBL" id="GLI03412.1"/>
    </source>
</evidence>
<sequence>MSDVVAFTIEALRQMNFDVDDADSGTVFGPAGVDLDSLAVAELALRVEDAYGVKFGEEDMERLTVMTLGEFAAEVDARLGLVDGAARPPAHPAPA</sequence>
<proteinExistence type="predicted"/>